<dbReference type="OrthoDB" id="5855187at2759"/>
<feature type="region of interest" description="Disordered" evidence="1">
    <location>
        <begin position="1"/>
        <end position="89"/>
    </location>
</feature>
<organism evidence="2 3">
    <name type="scientific">Pristionchus pacificus</name>
    <name type="common">Parasitic nematode worm</name>
    <dbReference type="NCBI Taxonomy" id="54126"/>
    <lineage>
        <taxon>Eukaryota</taxon>
        <taxon>Metazoa</taxon>
        <taxon>Ecdysozoa</taxon>
        <taxon>Nematoda</taxon>
        <taxon>Chromadorea</taxon>
        <taxon>Rhabditida</taxon>
        <taxon>Rhabditina</taxon>
        <taxon>Diplogasteromorpha</taxon>
        <taxon>Diplogasteroidea</taxon>
        <taxon>Neodiplogasteridae</taxon>
        <taxon>Pristionchus</taxon>
    </lineage>
</organism>
<accession>A0A2A6B6Y7</accession>
<evidence type="ECO:0000313" key="3">
    <source>
        <dbReference type="Proteomes" id="UP000005239"/>
    </source>
</evidence>
<feature type="region of interest" description="Disordered" evidence="1">
    <location>
        <begin position="104"/>
        <end position="123"/>
    </location>
</feature>
<feature type="compositionally biased region" description="Polar residues" evidence="1">
    <location>
        <begin position="104"/>
        <end position="118"/>
    </location>
</feature>
<protein>
    <submittedName>
        <fullName evidence="2">Uncharacterized protein</fullName>
    </submittedName>
</protein>
<sequence>MASASHITDELLEDIVSSSDSNRFEDENDLTRQIRWQSVRERDKSREGATNNNPLRRTGTLPAMRKDSPDDETDANRSSPITEPLFNPASPHYLCVPRGHISGSQNSSKFGTSPSVMSMGSEPESCLDDIPYLQGGDDDEDMDFGNGCTKRASGGTENRNEWIAQWSYSRLPTLSRKWVR</sequence>
<keyword evidence="3" id="KW-1185">Reference proteome</keyword>
<reference evidence="3" key="1">
    <citation type="journal article" date="2008" name="Nat. Genet.">
        <title>The Pristionchus pacificus genome provides a unique perspective on nematode lifestyle and parasitism.</title>
        <authorList>
            <person name="Dieterich C."/>
            <person name="Clifton S.W."/>
            <person name="Schuster L.N."/>
            <person name="Chinwalla A."/>
            <person name="Delehaunty K."/>
            <person name="Dinkelacker I."/>
            <person name="Fulton L."/>
            <person name="Fulton R."/>
            <person name="Godfrey J."/>
            <person name="Minx P."/>
            <person name="Mitreva M."/>
            <person name="Roeseler W."/>
            <person name="Tian H."/>
            <person name="Witte H."/>
            <person name="Yang S.P."/>
            <person name="Wilson R.K."/>
            <person name="Sommer R.J."/>
        </authorList>
    </citation>
    <scope>NUCLEOTIDE SEQUENCE [LARGE SCALE GENOMIC DNA]</scope>
    <source>
        <strain evidence="3">PS312</strain>
    </source>
</reference>
<gene>
    <name evidence="2" type="primary">WBGene00273684</name>
</gene>
<reference evidence="2" key="2">
    <citation type="submission" date="2022-06" db="UniProtKB">
        <authorList>
            <consortium name="EnsemblMetazoa"/>
        </authorList>
    </citation>
    <scope>IDENTIFICATION</scope>
    <source>
        <strain evidence="2">PS312</strain>
    </source>
</reference>
<evidence type="ECO:0000313" key="2">
    <source>
        <dbReference type="EnsemblMetazoa" id="PPA35315.1"/>
    </source>
</evidence>
<name>A0A2A6B6Y7_PRIPA</name>
<dbReference type="Proteomes" id="UP000005239">
    <property type="component" value="Unassembled WGS sequence"/>
</dbReference>
<feature type="compositionally biased region" description="Basic and acidic residues" evidence="1">
    <location>
        <begin position="22"/>
        <end position="47"/>
    </location>
</feature>
<accession>A0A8R1YPK1</accession>
<dbReference type="EnsemblMetazoa" id="PPA35315.1">
    <property type="protein sequence ID" value="PPA35315.1"/>
    <property type="gene ID" value="WBGene00273684"/>
</dbReference>
<evidence type="ECO:0000256" key="1">
    <source>
        <dbReference type="SAM" id="MobiDB-lite"/>
    </source>
</evidence>
<dbReference type="AlphaFoldDB" id="A0A2A6B6Y7"/>
<proteinExistence type="predicted"/>